<evidence type="ECO:0000313" key="11">
    <source>
        <dbReference type="EMBL" id="RMX61185.1"/>
    </source>
</evidence>
<dbReference type="AlphaFoldDB" id="A0A3M6V5M9"/>
<keyword evidence="3 9" id="KW-0808">Transferase</keyword>
<dbReference type="PANTHER" id="PTHR12369:SF5">
    <property type="entry name" value="HEXOSYLTRANSFERASE"/>
    <property type="match status" value="1"/>
</dbReference>
<evidence type="ECO:0000256" key="5">
    <source>
        <dbReference type="ARBA" id="ARBA00022968"/>
    </source>
</evidence>
<evidence type="ECO:0000256" key="3">
    <source>
        <dbReference type="ARBA" id="ARBA00022679"/>
    </source>
</evidence>
<keyword evidence="7 9" id="KW-0333">Golgi apparatus</keyword>
<dbReference type="PANTHER" id="PTHR12369">
    <property type="entry name" value="CHONDROITIN SYNTHASE"/>
    <property type="match status" value="1"/>
</dbReference>
<dbReference type="Gene3D" id="3.90.550.10">
    <property type="entry name" value="Spore Coat Polysaccharide Biosynthesis Protein SpsA, Chain A"/>
    <property type="match status" value="1"/>
</dbReference>
<dbReference type="InterPro" id="IPR051227">
    <property type="entry name" value="CS_glycosyltransferase"/>
</dbReference>
<keyword evidence="12" id="KW-1185">Reference proteome</keyword>
<evidence type="ECO:0000313" key="12">
    <source>
        <dbReference type="Proteomes" id="UP000275408"/>
    </source>
</evidence>
<dbReference type="GO" id="GO:0032580">
    <property type="term" value="C:Golgi cisterna membrane"/>
    <property type="evidence" value="ECO:0007669"/>
    <property type="project" value="UniProtKB-SubCell"/>
</dbReference>
<dbReference type="SUPFAM" id="SSF53448">
    <property type="entry name" value="Nucleotide-diphospho-sugar transferases"/>
    <property type="match status" value="1"/>
</dbReference>
<dbReference type="Pfam" id="PF07691">
    <property type="entry name" value="PA14"/>
    <property type="match status" value="1"/>
</dbReference>
<reference evidence="11 12" key="1">
    <citation type="journal article" date="2018" name="Sci. Rep.">
        <title>Comparative analysis of the Pocillopora damicornis genome highlights role of immune system in coral evolution.</title>
        <authorList>
            <person name="Cunning R."/>
            <person name="Bay R.A."/>
            <person name="Gillette P."/>
            <person name="Baker A.C."/>
            <person name="Traylor-Knowles N."/>
        </authorList>
    </citation>
    <scope>NUCLEOTIDE SEQUENCE [LARGE SCALE GENOMIC DNA]</scope>
    <source>
        <strain evidence="11">RSMAS</strain>
        <tissue evidence="11">Whole animal</tissue>
    </source>
</reference>
<accession>A0A3M6V5M9</accession>
<comment type="subcellular location">
    <subcellularLocation>
        <location evidence="1 9">Golgi apparatus</location>
        <location evidence="1 9">Golgi stack membrane</location>
        <topology evidence="1 9">Single-pass type II membrane protein</topology>
    </subcellularLocation>
</comment>
<dbReference type="InterPro" id="IPR008428">
    <property type="entry name" value="Chond_GalNAc"/>
</dbReference>
<feature type="domain" description="PA14" evidence="10">
    <location>
        <begin position="69"/>
        <end position="235"/>
    </location>
</feature>
<dbReference type="OrthoDB" id="5950133at2759"/>
<dbReference type="InterPro" id="IPR029044">
    <property type="entry name" value="Nucleotide-diphossugar_trans"/>
</dbReference>
<keyword evidence="8" id="KW-0472">Membrane</keyword>
<dbReference type="SUPFAM" id="SSF56988">
    <property type="entry name" value="Anthrax protective antigen"/>
    <property type="match status" value="1"/>
</dbReference>
<comment type="caution">
    <text evidence="11">The sequence shown here is derived from an EMBL/GenBank/DDBJ whole genome shotgun (WGS) entry which is preliminary data.</text>
</comment>
<evidence type="ECO:0000259" key="10">
    <source>
        <dbReference type="PROSITE" id="PS51820"/>
    </source>
</evidence>
<organism evidence="11 12">
    <name type="scientific">Pocillopora damicornis</name>
    <name type="common">Cauliflower coral</name>
    <name type="synonym">Millepora damicornis</name>
    <dbReference type="NCBI Taxonomy" id="46731"/>
    <lineage>
        <taxon>Eukaryota</taxon>
        <taxon>Metazoa</taxon>
        <taxon>Cnidaria</taxon>
        <taxon>Anthozoa</taxon>
        <taxon>Hexacorallia</taxon>
        <taxon>Scleractinia</taxon>
        <taxon>Astrocoeniina</taxon>
        <taxon>Pocilloporidae</taxon>
        <taxon>Pocillopora</taxon>
    </lineage>
</organism>
<proteinExistence type="inferred from homology"/>
<dbReference type="OMA" id="WRSANQI"/>
<protein>
    <recommendedName>
        <fullName evidence="9">Hexosyltransferase</fullName>
        <ecNumber evidence="9">2.4.1.-</ecNumber>
    </recommendedName>
</protein>
<dbReference type="InterPro" id="IPR037524">
    <property type="entry name" value="PA14/GLEYA"/>
</dbReference>
<gene>
    <name evidence="11" type="ORF">pdam_00005629</name>
</gene>
<name>A0A3M6V5M9_POCDA</name>
<evidence type="ECO:0000256" key="8">
    <source>
        <dbReference type="ARBA" id="ARBA00023136"/>
    </source>
</evidence>
<dbReference type="Pfam" id="PF05679">
    <property type="entry name" value="CHGN"/>
    <property type="match status" value="1"/>
</dbReference>
<evidence type="ECO:0000256" key="7">
    <source>
        <dbReference type="ARBA" id="ARBA00023034"/>
    </source>
</evidence>
<sequence>MNLTVLKLVVSAGSFFTCLSLIFTDVCLLGRQDCLPSARSFQKKLVGSLERLFFLRSGGDLDLDEEIFDMSKGLNHHVWEYNCLKSIEALCNFPIFPKAPDKREIISRTEITTRSRRRVDAHRLLGFLVPNLSGEHLFAVTSNGFAEVWLSPDKSWRSANQIAYIRQTDLKSTTKKWDFEAVKSQISAGVYLEARKRYFIEIVYSLGGRKRGENFLQVAWKRPGKSTFEIIESESLSLYTNDSEKDKYKTYDDRLPKAHYCAKYQKSYANKYMRSEPYPSLDNSAISGALPFCDYSPSYILNPAKLDGFEKYHGVKKHVHKTYGYPYPNIDGIIRSHTAHNVFLAEDPLEEEEAWSVVEAYMETVEKSYPGKYELEDIIRVEKKKDPEKGNRYLLELAVKDLTNFDGYILSEYIFKPKDRSESLCYPRGLQWNRTADVYLILTVKNLGRWVHHFIKNVEEIVRETKDEHLHVVIFDFNSPDIDLEHVLRRSNLRNHHYISKPGNYSRTVSLMEAIKSIDDPEAIVVTIDLHLDIGSQMINDIRKHCIKGRTVYAPQIIFLNCGGSSALPRGSWYHYSYGTVAMYKEDWEKFGGFSQGFVNKTTWGGEDWDIIDGAVKGGLEIERKRSPWVYHYYHTKYGMW</sequence>
<evidence type="ECO:0000256" key="9">
    <source>
        <dbReference type="RuleBase" id="RU364016"/>
    </source>
</evidence>
<dbReference type="Proteomes" id="UP000275408">
    <property type="component" value="Unassembled WGS sequence"/>
</dbReference>
<evidence type="ECO:0000256" key="2">
    <source>
        <dbReference type="ARBA" id="ARBA00009239"/>
    </source>
</evidence>
<dbReference type="PROSITE" id="PS51820">
    <property type="entry name" value="PA14"/>
    <property type="match status" value="1"/>
</dbReference>
<keyword evidence="5 9" id="KW-0735">Signal-anchor</keyword>
<evidence type="ECO:0000256" key="1">
    <source>
        <dbReference type="ARBA" id="ARBA00004447"/>
    </source>
</evidence>
<dbReference type="InterPro" id="IPR011658">
    <property type="entry name" value="PA14_dom"/>
</dbReference>
<dbReference type="EMBL" id="RCHS01000074">
    <property type="protein sequence ID" value="RMX61185.1"/>
    <property type="molecule type" value="Genomic_DNA"/>
</dbReference>
<comment type="similarity">
    <text evidence="2 9">Belongs to the chondroitin N-acetylgalactosaminyltransferase family.</text>
</comment>
<keyword evidence="4" id="KW-0812">Transmembrane</keyword>
<keyword evidence="6" id="KW-1133">Transmembrane helix</keyword>
<evidence type="ECO:0000256" key="6">
    <source>
        <dbReference type="ARBA" id="ARBA00022989"/>
    </source>
</evidence>
<evidence type="ECO:0000256" key="4">
    <source>
        <dbReference type="ARBA" id="ARBA00022692"/>
    </source>
</evidence>
<dbReference type="GO" id="GO:0008376">
    <property type="term" value="F:acetylgalactosaminyltransferase activity"/>
    <property type="evidence" value="ECO:0007669"/>
    <property type="project" value="InterPro"/>
</dbReference>
<dbReference type="EC" id="2.4.1.-" evidence="9"/>